<dbReference type="AlphaFoldDB" id="A0AAD6VC41"/>
<proteinExistence type="predicted"/>
<accession>A0AAD6VC41</accession>
<feature type="compositionally biased region" description="Polar residues" evidence="1">
    <location>
        <begin position="65"/>
        <end position="86"/>
    </location>
</feature>
<dbReference type="Proteomes" id="UP001219525">
    <property type="component" value="Unassembled WGS sequence"/>
</dbReference>
<name>A0AAD6VC41_9AGAR</name>
<sequence>MRSSASSVHSDRGARAAVPRVPCVQALAHHRLSDAPDVGARPPGLEFDQDGQRRRSFYFAEDSLRSGSAQDNAAFEQSRTSPNMMQRRNVMPPANSTPILQQSSMNW</sequence>
<feature type="compositionally biased region" description="Polar residues" evidence="1">
    <location>
        <begin position="94"/>
        <end position="107"/>
    </location>
</feature>
<evidence type="ECO:0000313" key="2">
    <source>
        <dbReference type="EMBL" id="KAJ7202854.1"/>
    </source>
</evidence>
<reference evidence="2" key="1">
    <citation type="submission" date="2023-03" db="EMBL/GenBank/DDBJ databases">
        <title>Massive genome expansion in bonnet fungi (Mycena s.s.) driven by repeated elements and novel gene families across ecological guilds.</title>
        <authorList>
            <consortium name="Lawrence Berkeley National Laboratory"/>
            <person name="Harder C.B."/>
            <person name="Miyauchi S."/>
            <person name="Viragh M."/>
            <person name="Kuo A."/>
            <person name="Thoen E."/>
            <person name="Andreopoulos B."/>
            <person name="Lu D."/>
            <person name="Skrede I."/>
            <person name="Drula E."/>
            <person name="Henrissat B."/>
            <person name="Morin E."/>
            <person name="Kohler A."/>
            <person name="Barry K."/>
            <person name="LaButti K."/>
            <person name="Morin E."/>
            <person name="Salamov A."/>
            <person name="Lipzen A."/>
            <person name="Mereny Z."/>
            <person name="Hegedus B."/>
            <person name="Baldrian P."/>
            <person name="Stursova M."/>
            <person name="Weitz H."/>
            <person name="Taylor A."/>
            <person name="Grigoriev I.V."/>
            <person name="Nagy L.G."/>
            <person name="Martin F."/>
            <person name="Kauserud H."/>
        </authorList>
    </citation>
    <scope>NUCLEOTIDE SEQUENCE</scope>
    <source>
        <strain evidence="2">9144</strain>
    </source>
</reference>
<dbReference type="EMBL" id="JARJCW010000053">
    <property type="protein sequence ID" value="KAJ7202854.1"/>
    <property type="molecule type" value="Genomic_DNA"/>
</dbReference>
<gene>
    <name evidence="2" type="ORF">GGX14DRAFT_653196</name>
</gene>
<comment type="caution">
    <text evidence="2">The sequence shown here is derived from an EMBL/GenBank/DDBJ whole genome shotgun (WGS) entry which is preliminary data.</text>
</comment>
<feature type="region of interest" description="Disordered" evidence="1">
    <location>
        <begin position="32"/>
        <end position="107"/>
    </location>
</feature>
<evidence type="ECO:0000313" key="3">
    <source>
        <dbReference type="Proteomes" id="UP001219525"/>
    </source>
</evidence>
<keyword evidence="3" id="KW-1185">Reference proteome</keyword>
<organism evidence="2 3">
    <name type="scientific">Mycena pura</name>
    <dbReference type="NCBI Taxonomy" id="153505"/>
    <lineage>
        <taxon>Eukaryota</taxon>
        <taxon>Fungi</taxon>
        <taxon>Dikarya</taxon>
        <taxon>Basidiomycota</taxon>
        <taxon>Agaricomycotina</taxon>
        <taxon>Agaricomycetes</taxon>
        <taxon>Agaricomycetidae</taxon>
        <taxon>Agaricales</taxon>
        <taxon>Marasmiineae</taxon>
        <taxon>Mycenaceae</taxon>
        <taxon>Mycena</taxon>
    </lineage>
</organism>
<evidence type="ECO:0000256" key="1">
    <source>
        <dbReference type="SAM" id="MobiDB-lite"/>
    </source>
</evidence>
<protein>
    <submittedName>
        <fullName evidence="2">Uncharacterized protein</fullName>
    </submittedName>
</protein>